<dbReference type="InterPro" id="IPR006214">
    <property type="entry name" value="Bax_inhibitor_1-related"/>
</dbReference>
<organism evidence="7 8">
    <name type="scientific">Heterodera trifolii</name>
    <dbReference type="NCBI Taxonomy" id="157864"/>
    <lineage>
        <taxon>Eukaryota</taxon>
        <taxon>Metazoa</taxon>
        <taxon>Ecdysozoa</taxon>
        <taxon>Nematoda</taxon>
        <taxon>Chromadorea</taxon>
        <taxon>Rhabditida</taxon>
        <taxon>Tylenchina</taxon>
        <taxon>Tylenchomorpha</taxon>
        <taxon>Tylenchoidea</taxon>
        <taxon>Heteroderidae</taxon>
        <taxon>Heteroderinae</taxon>
        <taxon>Heterodera</taxon>
    </lineage>
</organism>
<feature type="transmembrane region" description="Helical" evidence="5">
    <location>
        <begin position="48"/>
        <end position="68"/>
    </location>
</feature>
<feature type="transmembrane region" description="Helical" evidence="5">
    <location>
        <begin position="137"/>
        <end position="155"/>
    </location>
</feature>
<dbReference type="Proteomes" id="UP001620626">
    <property type="component" value="Unassembled WGS sequence"/>
</dbReference>
<name>A0ABD2ISL2_9BILA</name>
<sequence>MACYGQKQEQKQEQQDEATNLSNAEDGMPKNELGFKEQSIRAAFVRKVFLIVALIYGVVSLMSAVPFVHPPLMAFVKKNYSLYLISLITYLVVYFVLLCCDSVRRTYPINLISTAILTLSMGFVVMFITALYYLESVLMAMGIITVSCVGIALFAMVTKRDITSRSLLGFVFIIIMVLMMLGLLLILWSSFGYSRPFHIFFASIMALFFVVYLALYIQVIMDGEKYQISTEDHIFAATTLIMGTVRNSSGFILCIR</sequence>
<comment type="subcellular location">
    <subcellularLocation>
        <location evidence="1">Membrane</location>
        <topology evidence="1">Multi-pass membrane protein</topology>
    </subcellularLocation>
</comment>
<keyword evidence="3 5" id="KW-1133">Transmembrane helix</keyword>
<feature type="region of interest" description="Disordered" evidence="6">
    <location>
        <begin position="1"/>
        <end position="30"/>
    </location>
</feature>
<keyword evidence="2 5" id="KW-0812">Transmembrane</keyword>
<accession>A0ABD2ISL2</accession>
<evidence type="ECO:0000256" key="2">
    <source>
        <dbReference type="ARBA" id="ARBA00022692"/>
    </source>
</evidence>
<evidence type="ECO:0000313" key="8">
    <source>
        <dbReference type="Proteomes" id="UP001620626"/>
    </source>
</evidence>
<dbReference type="PANTHER" id="PTHR23291:SF127">
    <property type="entry name" value="PROTEIN LIFEGUARD 1-LIKE"/>
    <property type="match status" value="1"/>
</dbReference>
<feature type="transmembrane region" description="Helical" evidence="5">
    <location>
        <begin position="167"/>
        <end position="191"/>
    </location>
</feature>
<comment type="caution">
    <text evidence="7">The sequence shown here is derived from an EMBL/GenBank/DDBJ whole genome shotgun (WGS) entry which is preliminary data.</text>
</comment>
<protein>
    <submittedName>
        <fullName evidence="7">Uncharacterized protein</fullName>
    </submittedName>
</protein>
<dbReference type="PANTHER" id="PTHR23291">
    <property type="entry name" value="BAX INHIBITOR-RELATED"/>
    <property type="match status" value="1"/>
</dbReference>
<keyword evidence="8" id="KW-1185">Reference proteome</keyword>
<dbReference type="GO" id="GO:0016020">
    <property type="term" value="C:membrane"/>
    <property type="evidence" value="ECO:0007669"/>
    <property type="project" value="UniProtKB-SubCell"/>
</dbReference>
<dbReference type="InterPro" id="IPR036259">
    <property type="entry name" value="MFS_trans_sf"/>
</dbReference>
<keyword evidence="4 5" id="KW-0472">Membrane</keyword>
<proteinExistence type="inferred from homology"/>
<dbReference type="EMBL" id="JBICBT010001195">
    <property type="protein sequence ID" value="KAL3079178.1"/>
    <property type="molecule type" value="Genomic_DNA"/>
</dbReference>
<evidence type="ECO:0000256" key="3">
    <source>
        <dbReference type="ARBA" id="ARBA00022989"/>
    </source>
</evidence>
<dbReference type="Gene3D" id="1.20.1250.20">
    <property type="entry name" value="MFS general substrate transporter like domains"/>
    <property type="match status" value="1"/>
</dbReference>
<evidence type="ECO:0000313" key="7">
    <source>
        <dbReference type="EMBL" id="KAL3079178.1"/>
    </source>
</evidence>
<feature type="transmembrane region" description="Helical" evidence="5">
    <location>
        <begin position="197"/>
        <end position="217"/>
    </location>
</feature>
<feature type="transmembrane region" description="Helical" evidence="5">
    <location>
        <begin position="111"/>
        <end position="131"/>
    </location>
</feature>
<dbReference type="AlphaFoldDB" id="A0ABD2ISL2"/>
<evidence type="ECO:0000256" key="1">
    <source>
        <dbReference type="ARBA" id="ARBA00004141"/>
    </source>
</evidence>
<comment type="similarity">
    <text evidence="5">Belongs to the BI1 family.</text>
</comment>
<evidence type="ECO:0000256" key="6">
    <source>
        <dbReference type="SAM" id="MobiDB-lite"/>
    </source>
</evidence>
<dbReference type="SUPFAM" id="SSF103473">
    <property type="entry name" value="MFS general substrate transporter"/>
    <property type="match status" value="1"/>
</dbReference>
<gene>
    <name evidence="7" type="ORF">niasHT_036231</name>
</gene>
<reference evidence="7 8" key="1">
    <citation type="submission" date="2024-10" db="EMBL/GenBank/DDBJ databases">
        <authorList>
            <person name="Kim D."/>
        </authorList>
    </citation>
    <scope>NUCLEOTIDE SEQUENCE [LARGE SCALE GENOMIC DNA]</scope>
    <source>
        <strain evidence="7">BH-2024</strain>
    </source>
</reference>
<dbReference type="Pfam" id="PF01027">
    <property type="entry name" value="Bax1-I"/>
    <property type="match status" value="1"/>
</dbReference>
<evidence type="ECO:0000256" key="4">
    <source>
        <dbReference type="ARBA" id="ARBA00023136"/>
    </source>
</evidence>
<evidence type="ECO:0000256" key="5">
    <source>
        <dbReference type="RuleBase" id="RU004379"/>
    </source>
</evidence>
<feature type="transmembrane region" description="Helical" evidence="5">
    <location>
        <begin position="80"/>
        <end position="99"/>
    </location>
</feature>